<evidence type="ECO:0000313" key="1">
    <source>
        <dbReference type="EMBL" id="ORX80482.1"/>
    </source>
</evidence>
<reference evidence="1 2" key="1">
    <citation type="submission" date="2016-08" db="EMBL/GenBank/DDBJ databases">
        <title>A Parts List for Fungal Cellulosomes Revealed by Comparative Genomics.</title>
        <authorList>
            <consortium name="DOE Joint Genome Institute"/>
            <person name="Haitjema C.H."/>
            <person name="Gilmore S.P."/>
            <person name="Henske J.K."/>
            <person name="Solomon K.V."/>
            <person name="De Groot R."/>
            <person name="Kuo A."/>
            <person name="Mondo S.J."/>
            <person name="Salamov A.A."/>
            <person name="Labutti K."/>
            <person name="Zhao Z."/>
            <person name="Chiniquy J."/>
            <person name="Barry K."/>
            <person name="Brewer H.M."/>
            <person name="Purvine S.O."/>
            <person name="Wright A.T."/>
            <person name="Boxma B."/>
            <person name="Van Alen T."/>
            <person name="Hackstein J.H."/>
            <person name="Baker S.E."/>
            <person name="Grigoriev I.V."/>
            <person name="O'Malley M.A."/>
        </authorList>
    </citation>
    <scope>NUCLEOTIDE SEQUENCE [LARGE SCALE GENOMIC DNA]</scope>
    <source>
        <strain evidence="1 2">S4</strain>
    </source>
</reference>
<gene>
    <name evidence="1" type="ORF">BCR32DRAFT_280497</name>
</gene>
<organism evidence="1 2">
    <name type="scientific">Anaeromyces robustus</name>
    <dbReference type="NCBI Taxonomy" id="1754192"/>
    <lineage>
        <taxon>Eukaryota</taxon>
        <taxon>Fungi</taxon>
        <taxon>Fungi incertae sedis</taxon>
        <taxon>Chytridiomycota</taxon>
        <taxon>Chytridiomycota incertae sedis</taxon>
        <taxon>Neocallimastigomycetes</taxon>
        <taxon>Neocallimastigales</taxon>
        <taxon>Neocallimastigaceae</taxon>
        <taxon>Anaeromyces</taxon>
    </lineage>
</organism>
<name>A0A1Y1X451_9FUNG</name>
<accession>A0A1Y1X451</accession>
<evidence type="ECO:0000313" key="2">
    <source>
        <dbReference type="Proteomes" id="UP000193944"/>
    </source>
</evidence>
<dbReference type="AlphaFoldDB" id="A0A1Y1X451"/>
<dbReference type="STRING" id="1754192.A0A1Y1X451"/>
<sequence>MINNIQGETDHHLKQAQITYQHSQTEEKYHQTLLDMKALYKSRLKKMYEDISKKKKKSG</sequence>
<protein>
    <submittedName>
        <fullName evidence="1">Uncharacterized protein</fullName>
    </submittedName>
</protein>
<proteinExistence type="predicted"/>
<dbReference type="EMBL" id="MCFG01000144">
    <property type="protein sequence ID" value="ORX80482.1"/>
    <property type="molecule type" value="Genomic_DNA"/>
</dbReference>
<comment type="caution">
    <text evidence="1">The sequence shown here is derived from an EMBL/GenBank/DDBJ whole genome shotgun (WGS) entry which is preliminary data.</text>
</comment>
<dbReference type="Proteomes" id="UP000193944">
    <property type="component" value="Unassembled WGS sequence"/>
</dbReference>
<keyword evidence="2" id="KW-1185">Reference proteome</keyword>
<reference evidence="1 2" key="2">
    <citation type="submission" date="2016-08" db="EMBL/GenBank/DDBJ databases">
        <title>Pervasive Adenine N6-methylation of Active Genes in Fungi.</title>
        <authorList>
            <consortium name="DOE Joint Genome Institute"/>
            <person name="Mondo S.J."/>
            <person name="Dannebaum R.O."/>
            <person name="Kuo R.C."/>
            <person name="Labutti K."/>
            <person name="Haridas S."/>
            <person name="Kuo A."/>
            <person name="Salamov A."/>
            <person name="Ahrendt S.R."/>
            <person name="Lipzen A."/>
            <person name="Sullivan W."/>
            <person name="Andreopoulos W.B."/>
            <person name="Clum A."/>
            <person name="Lindquist E."/>
            <person name="Daum C."/>
            <person name="Ramamoorthy G.K."/>
            <person name="Gryganskyi A."/>
            <person name="Culley D."/>
            <person name="Magnuson J.K."/>
            <person name="James T.Y."/>
            <person name="O'Malley M.A."/>
            <person name="Stajich J.E."/>
            <person name="Spatafora J.W."/>
            <person name="Visel A."/>
            <person name="Grigoriev I.V."/>
        </authorList>
    </citation>
    <scope>NUCLEOTIDE SEQUENCE [LARGE SCALE GENOMIC DNA]</scope>
    <source>
        <strain evidence="1 2">S4</strain>
    </source>
</reference>